<proteinExistence type="predicted"/>
<dbReference type="Pfam" id="PF13556">
    <property type="entry name" value="HTH_30"/>
    <property type="match status" value="1"/>
</dbReference>
<accession>A0A0N9HT70</accession>
<organism evidence="3 4">
    <name type="scientific">Kibdelosporangium phytohabitans</name>
    <dbReference type="NCBI Taxonomy" id="860235"/>
    <lineage>
        <taxon>Bacteria</taxon>
        <taxon>Bacillati</taxon>
        <taxon>Actinomycetota</taxon>
        <taxon>Actinomycetes</taxon>
        <taxon>Pseudonocardiales</taxon>
        <taxon>Pseudonocardiaceae</taxon>
        <taxon>Kibdelosporangium</taxon>
    </lineage>
</organism>
<feature type="region of interest" description="Disordered" evidence="1">
    <location>
        <begin position="50"/>
        <end position="96"/>
    </location>
</feature>
<evidence type="ECO:0000259" key="2">
    <source>
        <dbReference type="Pfam" id="PF13556"/>
    </source>
</evidence>
<evidence type="ECO:0000313" key="4">
    <source>
        <dbReference type="Proteomes" id="UP000063699"/>
    </source>
</evidence>
<dbReference type="KEGG" id="kphy:AOZ06_16295"/>
<dbReference type="Proteomes" id="UP000063699">
    <property type="component" value="Chromosome"/>
</dbReference>
<dbReference type="EMBL" id="CP012752">
    <property type="protein sequence ID" value="ALG08264.1"/>
    <property type="molecule type" value="Genomic_DNA"/>
</dbReference>
<feature type="domain" description="PucR C-terminal helix-turn-helix" evidence="2">
    <location>
        <begin position="3"/>
        <end position="43"/>
    </location>
</feature>
<dbReference type="AlphaFoldDB" id="A0A0N9HT70"/>
<gene>
    <name evidence="3" type="ORF">AOZ06_16295</name>
</gene>
<feature type="compositionally biased region" description="Basic and acidic residues" evidence="1">
    <location>
        <begin position="78"/>
        <end position="96"/>
    </location>
</feature>
<dbReference type="STRING" id="860235.AOZ06_16295"/>
<evidence type="ECO:0000256" key="1">
    <source>
        <dbReference type="SAM" id="MobiDB-lite"/>
    </source>
</evidence>
<dbReference type="InterPro" id="IPR025736">
    <property type="entry name" value="PucR_C-HTH_dom"/>
</dbReference>
<dbReference type="Gene3D" id="1.10.10.2840">
    <property type="entry name" value="PucR C-terminal helix-turn-helix domain"/>
    <property type="match status" value="1"/>
</dbReference>
<reference evidence="3 4" key="1">
    <citation type="submission" date="2015-07" db="EMBL/GenBank/DDBJ databases">
        <title>Genome sequencing of Kibdelosporangium phytohabitans.</title>
        <authorList>
            <person name="Qin S."/>
            <person name="Xing K."/>
        </authorList>
    </citation>
    <scope>NUCLEOTIDE SEQUENCE [LARGE SCALE GENOMIC DNA]</scope>
    <source>
        <strain evidence="3 4">KLBMP1111</strain>
    </source>
</reference>
<sequence length="96" mass="10803">MSASAVIQVHPSTFRYRLRQLTGVSGIDLAAPEARYATALHLRRVARGETRRALVTSSARTSSDHAVHQRRSSSHGVSQERTERRTLHRQDSRVGW</sequence>
<name>A0A0N9HT70_9PSEU</name>
<protein>
    <recommendedName>
        <fullName evidence="2">PucR C-terminal helix-turn-helix domain-containing protein</fullName>
    </recommendedName>
</protein>
<evidence type="ECO:0000313" key="3">
    <source>
        <dbReference type="EMBL" id="ALG08264.1"/>
    </source>
</evidence>
<dbReference type="InterPro" id="IPR042070">
    <property type="entry name" value="PucR_C-HTH_sf"/>
</dbReference>
<dbReference type="RefSeq" id="WP_054290171.1">
    <property type="nucleotide sequence ID" value="NZ_CP012752.1"/>
</dbReference>
<keyword evidence="4" id="KW-1185">Reference proteome</keyword>